<dbReference type="Pfam" id="PF12833">
    <property type="entry name" value="HTH_18"/>
    <property type="match status" value="1"/>
</dbReference>
<reference evidence="5" key="1">
    <citation type="submission" date="2019-10" db="EMBL/GenBank/DDBJ databases">
        <title>Muricauda hadale sp. nov., a piezophilic bacterium isolated from hadopelagic water of the Mariana Trench.</title>
        <authorList>
            <person name="Wei Y."/>
        </authorList>
    </citation>
    <scope>NUCLEOTIDE SEQUENCE [LARGE SCALE GENOMIC DNA]</scope>
    <source>
        <strain evidence="5">MT-229</strain>
    </source>
</reference>
<dbReference type="InterPro" id="IPR014710">
    <property type="entry name" value="RmlC-like_jellyroll"/>
</dbReference>
<dbReference type="GO" id="GO:0003700">
    <property type="term" value="F:DNA-binding transcription factor activity"/>
    <property type="evidence" value="ECO:0007669"/>
    <property type="project" value="InterPro"/>
</dbReference>
<dbReference type="Gene3D" id="1.10.10.60">
    <property type="entry name" value="Homeodomain-like"/>
    <property type="match status" value="1"/>
</dbReference>
<organism evidence="5 6">
    <name type="scientific">Flagellimonas hadalis</name>
    <dbReference type="NCBI Taxonomy" id="2597517"/>
    <lineage>
        <taxon>Bacteria</taxon>
        <taxon>Pseudomonadati</taxon>
        <taxon>Bacteroidota</taxon>
        <taxon>Flavobacteriia</taxon>
        <taxon>Flavobacteriales</taxon>
        <taxon>Flavobacteriaceae</taxon>
        <taxon>Flagellimonas</taxon>
    </lineage>
</organism>
<dbReference type="InterPro" id="IPR020449">
    <property type="entry name" value="Tscrpt_reg_AraC-type_HTH"/>
</dbReference>
<dbReference type="InterPro" id="IPR003313">
    <property type="entry name" value="AraC-bd"/>
</dbReference>
<evidence type="ECO:0000313" key="5">
    <source>
        <dbReference type="EMBL" id="KAB5486098.1"/>
    </source>
</evidence>
<dbReference type="Gene3D" id="2.60.120.10">
    <property type="entry name" value="Jelly Rolls"/>
    <property type="match status" value="1"/>
</dbReference>
<sequence>MRIPDLKLTQFHSHTLINQVYFNTFSDHVVLNHKLINTPHTHDFFLCVLFTSGEGTHEIDFGTYAIRPGAVFFLRPGQSHFWKFKSQPEGFIFFHSRSFYELNFSGHALSSFPFYSSLQNPPLLHVHGISLKKLKALFKESLSEYQGSEPYREMKIANFINAIYIELARSYSSNIDMHQLVSYKYAALLEQLQGLINIHFYLEKFPKFYANQLNITPKHLNRIVRDTINKTTQQLISERVILEAQRLIVHTADPLSQIAYTLGFSDYAYFSKLFKLKTGMSPMEFRNQYTGAIS</sequence>
<evidence type="ECO:0000259" key="4">
    <source>
        <dbReference type="PROSITE" id="PS01124"/>
    </source>
</evidence>
<dbReference type="GO" id="GO:0043565">
    <property type="term" value="F:sequence-specific DNA binding"/>
    <property type="evidence" value="ECO:0007669"/>
    <property type="project" value="InterPro"/>
</dbReference>
<evidence type="ECO:0000256" key="2">
    <source>
        <dbReference type="ARBA" id="ARBA00023125"/>
    </source>
</evidence>
<comment type="caution">
    <text evidence="5">The sequence shown here is derived from an EMBL/GenBank/DDBJ whole genome shotgun (WGS) entry which is preliminary data.</text>
</comment>
<keyword evidence="6" id="KW-1185">Reference proteome</keyword>
<dbReference type="EMBL" id="VNIK02000010">
    <property type="protein sequence ID" value="KAB5486098.1"/>
    <property type="molecule type" value="Genomic_DNA"/>
</dbReference>
<dbReference type="Pfam" id="PF02311">
    <property type="entry name" value="AraC_binding"/>
    <property type="match status" value="1"/>
</dbReference>
<dbReference type="SMART" id="SM00342">
    <property type="entry name" value="HTH_ARAC"/>
    <property type="match status" value="1"/>
</dbReference>
<name>A0A5N5J1G7_9FLAO</name>
<keyword evidence="3" id="KW-0804">Transcription</keyword>
<evidence type="ECO:0000256" key="3">
    <source>
        <dbReference type="ARBA" id="ARBA00023163"/>
    </source>
</evidence>
<dbReference type="PANTHER" id="PTHR43280">
    <property type="entry name" value="ARAC-FAMILY TRANSCRIPTIONAL REGULATOR"/>
    <property type="match status" value="1"/>
</dbReference>
<protein>
    <submittedName>
        <fullName evidence="5">Helix-turn-helix domain-containing protein</fullName>
    </submittedName>
</protein>
<dbReference type="SUPFAM" id="SSF51215">
    <property type="entry name" value="Regulatory protein AraC"/>
    <property type="match status" value="1"/>
</dbReference>
<dbReference type="OrthoDB" id="1096411at2"/>
<dbReference type="InterPro" id="IPR009057">
    <property type="entry name" value="Homeodomain-like_sf"/>
</dbReference>
<dbReference type="AlphaFoldDB" id="A0A5N5J1G7"/>
<keyword evidence="2" id="KW-0238">DNA-binding</keyword>
<dbReference type="RefSeq" id="WP_151891153.1">
    <property type="nucleotide sequence ID" value="NZ_VNIK02000010.1"/>
</dbReference>
<accession>A0A5N5J1G7</accession>
<gene>
    <name evidence="5" type="ORF">FOT42_013980</name>
</gene>
<dbReference type="Proteomes" id="UP000319204">
    <property type="component" value="Unassembled WGS sequence"/>
</dbReference>
<feature type="domain" description="HTH araC/xylS-type" evidence="4">
    <location>
        <begin position="190"/>
        <end position="288"/>
    </location>
</feature>
<dbReference type="InterPro" id="IPR037923">
    <property type="entry name" value="HTH-like"/>
</dbReference>
<proteinExistence type="predicted"/>
<dbReference type="PRINTS" id="PR00032">
    <property type="entry name" value="HTHARAC"/>
</dbReference>
<evidence type="ECO:0000256" key="1">
    <source>
        <dbReference type="ARBA" id="ARBA00023015"/>
    </source>
</evidence>
<dbReference type="SUPFAM" id="SSF46689">
    <property type="entry name" value="Homeodomain-like"/>
    <property type="match status" value="1"/>
</dbReference>
<dbReference type="PROSITE" id="PS01124">
    <property type="entry name" value="HTH_ARAC_FAMILY_2"/>
    <property type="match status" value="1"/>
</dbReference>
<keyword evidence="1" id="KW-0805">Transcription regulation</keyword>
<dbReference type="InterPro" id="IPR018060">
    <property type="entry name" value="HTH_AraC"/>
</dbReference>
<evidence type="ECO:0000313" key="6">
    <source>
        <dbReference type="Proteomes" id="UP000319204"/>
    </source>
</evidence>
<dbReference type="PANTHER" id="PTHR43280:SF32">
    <property type="entry name" value="TRANSCRIPTIONAL REGULATORY PROTEIN"/>
    <property type="match status" value="1"/>
</dbReference>